<name>A0ABN8SF42_9CNID</name>
<sequence>MYPTWTQHWRLEELQSEIDTRKLISENSGIHPLSFSAVLYLPRDKGGRGLKSVEQYYKLIKIKAAKKLYENPDPMMRSVRIFEGKACEKGFSSLVKDAYLFAEEMGTSLNLATPDPSCSSQTRFRSRQQGRRTICRPQGHEGVGCGNELSMVGQSREEGFSKDVEVTTTPVGAYQTVPRLQDRTAERHCEGFHFFSLVVQGARFRDE</sequence>
<keyword evidence="2" id="KW-1185">Reference proteome</keyword>
<evidence type="ECO:0000313" key="2">
    <source>
        <dbReference type="Proteomes" id="UP001159405"/>
    </source>
</evidence>
<gene>
    <name evidence="1" type="ORF">PLOB_00044867</name>
</gene>
<protein>
    <submittedName>
        <fullName evidence="1">Uncharacterized protein</fullName>
    </submittedName>
</protein>
<evidence type="ECO:0000313" key="1">
    <source>
        <dbReference type="EMBL" id="CAH3189845.1"/>
    </source>
</evidence>
<reference evidence="1 2" key="1">
    <citation type="submission" date="2022-05" db="EMBL/GenBank/DDBJ databases">
        <authorList>
            <consortium name="Genoscope - CEA"/>
            <person name="William W."/>
        </authorList>
    </citation>
    <scope>NUCLEOTIDE SEQUENCE [LARGE SCALE GENOMIC DNA]</scope>
</reference>
<accession>A0ABN8SF42</accession>
<dbReference type="Proteomes" id="UP001159405">
    <property type="component" value="Unassembled WGS sequence"/>
</dbReference>
<dbReference type="EMBL" id="CALNXK010000771">
    <property type="protein sequence ID" value="CAH3189845.1"/>
    <property type="molecule type" value="Genomic_DNA"/>
</dbReference>
<proteinExistence type="predicted"/>
<comment type="caution">
    <text evidence="1">The sequence shown here is derived from an EMBL/GenBank/DDBJ whole genome shotgun (WGS) entry which is preliminary data.</text>
</comment>
<organism evidence="1 2">
    <name type="scientific">Porites lobata</name>
    <dbReference type="NCBI Taxonomy" id="104759"/>
    <lineage>
        <taxon>Eukaryota</taxon>
        <taxon>Metazoa</taxon>
        <taxon>Cnidaria</taxon>
        <taxon>Anthozoa</taxon>
        <taxon>Hexacorallia</taxon>
        <taxon>Scleractinia</taxon>
        <taxon>Fungiina</taxon>
        <taxon>Poritidae</taxon>
        <taxon>Porites</taxon>
    </lineage>
</organism>